<organism evidence="1 2">
    <name type="scientific">Chryseobacterium angstadtii</name>
    <dbReference type="NCBI Taxonomy" id="558151"/>
    <lineage>
        <taxon>Bacteria</taxon>
        <taxon>Pseudomonadati</taxon>
        <taxon>Bacteroidota</taxon>
        <taxon>Flavobacteriia</taxon>
        <taxon>Flavobacteriales</taxon>
        <taxon>Weeksellaceae</taxon>
        <taxon>Chryseobacterium group</taxon>
        <taxon>Chryseobacterium</taxon>
    </lineage>
</organism>
<dbReference type="RefSeq" id="WP_048506260.1">
    <property type="nucleotide sequence ID" value="NZ_LFND01000003.1"/>
</dbReference>
<reference evidence="1 2" key="1">
    <citation type="journal article" date="2013" name="Int. J. Syst. Evol. Microbiol.">
        <title>Chryseobacterium angstadtii sp. nov., isolated from a newt tank.</title>
        <authorList>
            <person name="Kirk K.E."/>
            <person name="Hoffman J.A."/>
            <person name="Smith K.A."/>
            <person name="Strahan B.L."/>
            <person name="Failor K.C."/>
            <person name="Krebs J.E."/>
            <person name="Gale A.N."/>
            <person name="Do T.D."/>
            <person name="Sontag T.C."/>
            <person name="Batties A.M."/>
            <person name="Mistiszyn K."/>
            <person name="Newman J.D."/>
        </authorList>
    </citation>
    <scope>NUCLEOTIDE SEQUENCE [LARGE SCALE GENOMIC DNA]</scope>
    <source>
        <strain evidence="1 2">KM</strain>
    </source>
</reference>
<keyword evidence="2" id="KW-1185">Reference proteome</keyword>
<comment type="caution">
    <text evidence="1">The sequence shown here is derived from an EMBL/GenBank/DDBJ whole genome shotgun (WGS) entry which is preliminary data.</text>
</comment>
<evidence type="ECO:0000313" key="1">
    <source>
        <dbReference type="EMBL" id="KMQ64354.1"/>
    </source>
</evidence>
<protein>
    <submittedName>
        <fullName evidence="1">Uncharacterized protein</fullName>
    </submittedName>
</protein>
<evidence type="ECO:0000313" key="2">
    <source>
        <dbReference type="Proteomes" id="UP000036261"/>
    </source>
</evidence>
<gene>
    <name evidence="1" type="ORF">ACM46_08665</name>
</gene>
<dbReference type="Proteomes" id="UP000036261">
    <property type="component" value="Unassembled WGS sequence"/>
</dbReference>
<dbReference type="EMBL" id="LFND01000003">
    <property type="protein sequence ID" value="KMQ64354.1"/>
    <property type="molecule type" value="Genomic_DNA"/>
</dbReference>
<accession>A0A0J7IEC8</accession>
<dbReference type="AlphaFoldDB" id="A0A0J7IEC8"/>
<proteinExistence type="predicted"/>
<dbReference type="OrthoDB" id="1253352at2"/>
<dbReference type="STRING" id="558151.ACM46_08665"/>
<sequence length="148" mass="17430">MTTLDSLKKILSAYASANNPGANYFYEFDIVPFNHSINAPDFMRAHFALKDNKELSLQSITEFQLRQIISKWFFERERSKNINLDPSENQEKVESFCRSLQTFTKEKGIFHFQNVNNGDYEYQLGIDYDYLYIEGEEKNFLIYFSAQG</sequence>
<dbReference type="PATRIC" id="fig|558151.6.peg.1817"/>
<name>A0A0J7IEC8_9FLAO</name>